<dbReference type="InterPro" id="IPR018099">
    <property type="entry name" value="Purine_phosphorylase-2_CS"/>
</dbReference>
<dbReference type="Pfam" id="PF01048">
    <property type="entry name" value="PNP_UDP_1"/>
    <property type="match status" value="1"/>
</dbReference>
<reference evidence="8 9" key="1">
    <citation type="submission" date="2016-10" db="EMBL/GenBank/DDBJ databases">
        <title>The genome of Paramicrosporidium saccamoebae is the missing link in understanding Cryptomycota and Microsporidia evolution.</title>
        <authorList>
            <person name="Quandt C.A."/>
            <person name="Beaudet D."/>
            <person name="Corsaro D."/>
            <person name="Michel R."/>
            <person name="Corradi N."/>
            <person name="James T."/>
        </authorList>
    </citation>
    <scope>NUCLEOTIDE SEQUENCE [LARGE SCALE GENOMIC DNA]</scope>
    <source>
        <strain evidence="8 9">KSL3</strain>
    </source>
</reference>
<dbReference type="GO" id="GO:0005737">
    <property type="term" value="C:cytoplasm"/>
    <property type="evidence" value="ECO:0007669"/>
    <property type="project" value="TreeGrafter"/>
</dbReference>
<dbReference type="InterPro" id="IPR035994">
    <property type="entry name" value="Nucleoside_phosphorylase_sf"/>
</dbReference>
<dbReference type="InterPro" id="IPR011268">
    <property type="entry name" value="Purine_phosphorylase"/>
</dbReference>
<evidence type="ECO:0000256" key="3">
    <source>
        <dbReference type="ARBA" id="ARBA00022676"/>
    </source>
</evidence>
<dbReference type="PANTHER" id="PTHR11904:SF9">
    <property type="entry name" value="PURINE NUCLEOSIDE PHOSPHORYLASE-RELATED"/>
    <property type="match status" value="1"/>
</dbReference>
<organism evidence="8 9">
    <name type="scientific">Paramicrosporidium saccamoebae</name>
    <dbReference type="NCBI Taxonomy" id="1246581"/>
    <lineage>
        <taxon>Eukaryota</taxon>
        <taxon>Fungi</taxon>
        <taxon>Fungi incertae sedis</taxon>
        <taxon>Cryptomycota</taxon>
        <taxon>Cryptomycota incertae sedis</taxon>
        <taxon>Paramicrosporidium</taxon>
    </lineage>
</organism>
<proteinExistence type="inferred from homology"/>
<keyword evidence="3 5" id="KW-0328">Glycosyltransferase</keyword>
<keyword evidence="4 5" id="KW-0808">Transferase</keyword>
<dbReference type="OrthoDB" id="10261782at2759"/>
<comment type="similarity">
    <text evidence="2 5">Belongs to the PNP/MTAP phosphorylase family.</text>
</comment>
<dbReference type="Gene3D" id="3.40.50.1580">
    <property type="entry name" value="Nucleoside phosphorylase domain"/>
    <property type="match status" value="1"/>
</dbReference>
<dbReference type="STRING" id="1246581.A0A2H9TPN4"/>
<comment type="pathway">
    <text evidence="1 5">Purine metabolism; purine nucleoside salvage.</text>
</comment>
<dbReference type="UniPathway" id="UPA00606"/>
<comment type="caution">
    <text evidence="8">The sequence shown here is derived from an EMBL/GenBank/DDBJ whole genome shotgun (WGS) entry which is preliminary data.</text>
</comment>
<feature type="binding site" evidence="6">
    <location>
        <position position="218"/>
    </location>
    <ligand>
        <name>a purine D-ribonucleoside</name>
        <dbReference type="ChEBI" id="CHEBI:142355"/>
    </ligand>
</feature>
<dbReference type="CDD" id="cd09009">
    <property type="entry name" value="PNP-EcPNPII_like"/>
    <property type="match status" value="1"/>
</dbReference>
<dbReference type="GO" id="GO:0009116">
    <property type="term" value="P:nucleoside metabolic process"/>
    <property type="evidence" value="ECO:0007669"/>
    <property type="project" value="InterPro"/>
</dbReference>
<dbReference type="SUPFAM" id="SSF53167">
    <property type="entry name" value="Purine and uridine phosphorylases"/>
    <property type="match status" value="1"/>
</dbReference>
<dbReference type="NCBIfam" id="TIGR01697">
    <property type="entry name" value="PNPH-PUNA-XAPA"/>
    <property type="match status" value="1"/>
</dbReference>
<dbReference type="PROSITE" id="PS01240">
    <property type="entry name" value="PNP_MTAP_2"/>
    <property type="match status" value="1"/>
</dbReference>
<dbReference type="GO" id="GO:0004731">
    <property type="term" value="F:purine-nucleoside phosphorylase activity"/>
    <property type="evidence" value="ECO:0007669"/>
    <property type="project" value="UniProtKB-EC"/>
</dbReference>
<dbReference type="AlphaFoldDB" id="A0A2H9TPN4"/>
<evidence type="ECO:0000313" key="9">
    <source>
        <dbReference type="Proteomes" id="UP000240830"/>
    </source>
</evidence>
<feature type="binding site" evidence="6">
    <location>
        <position position="135"/>
    </location>
    <ligand>
        <name>phosphate</name>
        <dbReference type="ChEBI" id="CHEBI:43474"/>
    </ligand>
</feature>
<feature type="domain" description="Nucleoside phosphorylase" evidence="7">
    <location>
        <begin position="46"/>
        <end position="282"/>
    </location>
</feature>
<feature type="binding site" evidence="6">
    <location>
        <position position="237"/>
    </location>
    <ligand>
        <name>phosphate</name>
        <dbReference type="ChEBI" id="CHEBI:43474"/>
    </ligand>
</feature>
<dbReference type="Proteomes" id="UP000240830">
    <property type="component" value="Unassembled WGS sequence"/>
</dbReference>
<feature type="binding site" evidence="6">
    <location>
        <position position="52"/>
    </location>
    <ligand>
        <name>phosphate</name>
        <dbReference type="ChEBI" id="CHEBI:43474"/>
    </ligand>
</feature>
<dbReference type="EMBL" id="MTSL01000046">
    <property type="protein sequence ID" value="PJF19699.1"/>
    <property type="molecule type" value="Genomic_DNA"/>
</dbReference>
<evidence type="ECO:0000256" key="5">
    <source>
        <dbReference type="PIRNR" id="PIRNR000477"/>
    </source>
</evidence>
<feature type="binding site" evidence="6">
    <location>
        <position position="83"/>
    </location>
    <ligand>
        <name>phosphate</name>
        <dbReference type="ChEBI" id="CHEBI:43474"/>
    </ligand>
</feature>
<dbReference type="EC" id="2.4.2.1" evidence="5"/>
<accession>A0A2H9TPN4</accession>
<dbReference type="PIRSF" id="PIRSF000477">
    <property type="entry name" value="PurNPase"/>
    <property type="match status" value="1"/>
</dbReference>
<dbReference type="PANTHER" id="PTHR11904">
    <property type="entry name" value="METHYLTHIOADENOSINE/PURINE NUCLEOSIDE PHOSPHORYLASE"/>
    <property type="match status" value="1"/>
</dbReference>
<evidence type="ECO:0000256" key="4">
    <source>
        <dbReference type="ARBA" id="ARBA00022679"/>
    </source>
</evidence>
<feature type="binding site" evidence="6">
    <location>
        <begin position="103"/>
        <end position="105"/>
    </location>
    <ligand>
        <name>phosphate</name>
        <dbReference type="ChEBI" id="CHEBI:43474"/>
    </ligand>
</feature>
<evidence type="ECO:0000313" key="8">
    <source>
        <dbReference type="EMBL" id="PJF19699.1"/>
    </source>
</evidence>
<evidence type="ECO:0000259" key="7">
    <source>
        <dbReference type="Pfam" id="PF01048"/>
    </source>
</evidence>
<protein>
    <recommendedName>
        <fullName evidence="5">Purine nucleoside phosphorylase</fullName>
        <ecNumber evidence="5">2.4.2.1</ecNumber>
    </recommendedName>
    <alternativeName>
        <fullName evidence="5">Inosine-guanosine phosphorylase</fullName>
    </alternativeName>
</protein>
<feature type="binding site" evidence="6">
    <location>
        <position position="260"/>
    </location>
    <ligand>
        <name>a purine D-ribonucleoside</name>
        <dbReference type="ChEBI" id="CHEBI:142355"/>
    </ligand>
</feature>
<name>A0A2H9TPN4_9FUNG</name>
<dbReference type="InterPro" id="IPR000845">
    <property type="entry name" value="Nucleoside_phosphorylase_d"/>
</dbReference>
<evidence type="ECO:0000256" key="1">
    <source>
        <dbReference type="ARBA" id="ARBA00005058"/>
    </source>
</evidence>
<evidence type="ECO:0000256" key="6">
    <source>
        <dbReference type="PIRSR" id="PIRSR000477-2"/>
    </source>
</evidence>
<sequence>MVPQTNLVARKWDNDSNTMDVKLRNMKDAADYIRDAVPPEYKQPVVAIVCGSGLSSLASKMTKTVSIPYSKMDHFPTSKIAGHKNELVVGLLNNVVTVCLLGRIHYYEGHSLEDIVYPIRVLSLLGIKTVLVTNAAGGIDPTFQVGDLMVIEDHISFLSLAGHSPLRGENLPLGPRFPSMTSAYHPESYNLLQAAAEEAHVTGIKRGVYVGVGGPSFETPAEVRFLQCIGGSAVGMSTTPEVIAASHAGMNVIAFSLITNVAISQDERTKNVPKPTHEEVLQASCARSHDLEMLAHQLVPKLQHLQSDNQ</sequence>
<keyword evidence="9" id="KW-1185">Reference proteome</keyword>
<dbReference type="NCBIfam" id="NF006054">
    <property type="entry name" value="PRK08202.1"/>
    <property type="match status" value="1"/>
</dbReference>
<comment type="function">
    <text evidence="5">The purine nucleoside phosphorylases catalyze the phosphorolytic breakdown of the N-glycosidic bond in the beta-(deoxy)ribonucleoside molecules, with the formation of the corresponding free purine bases and pentose-1-phosphate.</text>
</comment>
<evidence type="ECO:0000256" key="2">
    <source>
        <dbReference type="ARBA" id="ARBA00006751"/>
    </source>
</evidence>
<gene>
    <name evidence="8" type="ORF">PSACC_00486</name>
</gene>